<dbReference type="AlphaFoldDB" id="A0A0G2F805"/>
<comment type="caution">
    <text evidence="2">The sequence shown here is derived from an EMBL/GenBank/DDBJ whole genome shotgun (WGS) entry which is preliminary data.</text>
</comment>
<evidence type="ECO:0000313" key="2">
    <source>
        <dbReference type="EMBL" id="KKY30827.1"/>
    </source>
</evidence>
<reference evidence="2 3" key="1">
    <citation type="submission" date="2015-05" db="EMBL/GenBank/DDBJ databases">
        <title>Distinctive expansion of gene families associated with plant cell wall degradation and secondary metabolism in the genomes of grapevine trunk pathogens.</title>
        <authorList>
            <person name="Lawrence D.P."/>
            <person name="Travadon R."/>
            <person name="Rolshausen P.E."/>
            <person name="Baumgartner K."/>
        </authorList>
    </citation>
    <scope>NUCLEOTIDE SEQUENCE [LARGE SCALE GENOMIC DNA]</scope>
    <source>
        <strain evidence="2">DA912</strain>
    </source>
</reference>
<dbReference type="Proteomes" id="UP000034680">
    <property type="component" value="Unassembled WGS sequence"/>
</dbReference>
<proteinExistence type="predicted"/>
<organism evidence="2 3">
    <name type="scientific">Diaporthe ampelina</name>
    <dbReference type="NCBI Taxonomy" id="1214573"/>
    <lineage>
        <taxon>Eukaryota</taxon>
        <taxon>Fungi</taxon>
        <taxon>Dikarya</taxon>
        <taxon>Ascomycota</taxon>
        <taxon>Pezizomycotina</taxon>
        <taxon>Sordariomycetes</taxon>
        <taxon>Sordariomycetidae</taxon>
        <taxon>Diaporthales</taxon>
        <taxon>Diaporthaceae</taxon>
        <taxon>Diaporthe</taxon>
    </lineage>
</organism>
<feature type="region of interest" description="Disordered" evidence="1">
    <location>
        <begin position="477"/>
        <end position="509"/>
    </location>
</feature>
<feature type="compositionally biased region" description="Low complexity" evidence="1">
    <location>
        <begin position="477"/>
        <end position="492"/>
    </location>
</feature>
<dbReference type="STRING" id="1214573.A0A0G2F805"/>
<dbReference type="EMBL" id="LCUC01000442">
    <property type="protein sequence ID" value="KKY30827.1"/>
    <property type="molecule type" value="Genomic_DNA"/>
</dbReference>
<name>A0A0G2F805_9PEZI</name>
<accession>A0A0G2F805</accession>
<evidence type="ECO:0000256" key="1">
    <source>
        <dbReference type="SAM" id="MobiDB-lite"/>
    </source>
</evidence>
<reference evidence="2 3" key="2">
    <citation type="submission" date="2015-05" db="EMBL/GenBank/DDBJ databases">
        <authorList>
            <person name="Morales-Cruz A."/>
            <person name="Amrine K.C."/>
            <person name="Cantu D."/>
        </authorList>
    </citation>
    <scope>NUCLEOTIDE SEQUENCE [LARGE SCALE GENOMIC DNA]</scope>
    <source>
        <strain evidence="2">DA912</strain>
    </source>
</reference>
<sequence>MHLRCQAMSPDGFNCMKSVKDGNPEKFKYCSDHGCKYPHCENVKHEGSKGCCTRHCCLAAPRNSCDKPRLVDDGSFFCEVHTCEAQTCTAEVAGKGEKGDASRSCESHRRCAREGCSARCHTRDTGTTVKWCGLHYCQEASCQSDRAPGNKQYCREHICMEPMCANGKLDMGAGRYCMDHQCKTDRCLERRDQRTPGSEHCTLHICWVGNCPKPATAGKNRCDDHRYCREQGCKEYIFIEKGPEGEIKYPTCENRESPVHPLHSEKARELTPWTTDHKTQCPATNLGGNRCGSRLEKDQPYCKDHSCELGSCRNQRGFASLQYCEAHKCTVAACQQLRKNTMAGLDLASGSLRASLLLGGGGFLGGDGGGALLMSSYCAAHACAGDGGRCGDRVAGLGRNSFCPRHECCHRGCANEATRQPRRRSSTAGYCDRHYQRRRAGGGCGMPGGPLGPGPGPGPVPVPMGMPMGMPMGGFPPCFGGQGYDSSDSGSESDGGRRPRGLPLGGLAF</sequence>
<dbReference type="OrthoDB" id="5207085at2759"/>
<evidence type="ECO:0000313" key="3">
    <source>
        <dbReference type="Proteomes" id="UP000034680"/>
    </source>
</evidence>
<keyword evidence="3" id="KW-1185">Reference proteome</keyword>
<gene>
    <name evidence="2" type="ORF">UCDDA912_g09253</name>
</gene>
<protein>
    <submittedName>
        <fullName evidence="2">Uncharacterized protein</fullName>
    </submittedName>
</protein>